<dbReference type="AlphaFoldDB" id="A0A3N4LDU6"/>
<accession>A0A3N4LDU6</accession>
<evidence type="ECO:0000313" key="1">
    <source>
        <dbReference type="EMBL" id="RPB21053.1"/>
    </source>
</evidence>
<keyword evidence="2" id="KW-1185">Reference proteome</keyword>
<reference evidence="1 2" key="1">
    <citation type="journal article" date="2018" name="Nat. Ecol. Evol.">
        <title>Pezizomycetes genomes reveal the molecular basis of ectomycorrhizal truffle lifestyle.</title>
        <authorList>
            <person name="Murat C."/>
            <person name="Payen T."/>
            <person name="Noel B."/>
            <person name="Kuo A."/>
            <person name="Morin E."/>
            <person name="Chen J."/>
            <person name="Kohler A."/>
            <person name="Krizsan K."/>
            <person name="Balestrini R."/>
            <person name="Da Silva C."/>
            <person name="Montanini B."/>
            <person name="Hainaut M."/>
            <person name="Levati E."/>
            <person name="Barry K.W."/>
            <person name="Belfiori B."/>
            <person name="Cichocki N."/>
            <person name="Clum A."/>
            <person name="Dockter R.B."/>
            <person name="Fauchery L."/>
            <person name="Guy J."/>
            <person name="Iotti M."/>
            <person name="Le Tacon F."/>
            <person name="Lindquist E.A."/>
            <person name="Lipzen A."/>
            <person name="Malagnac F."/>
            <person name="Mello A."/>
            <person name="Molinier V."/>
            <person name="Miyauchi S."/>
            <person name="Poulain J."/>
            <person name="Riccioni C."/>
            <person name="Rubini A."/>
            <person name="Sitrit Y."/>
            <person name="Splivallo R."/>
            <person name="Traeger S."/>
            <person name="Wang M."/>
            <person name="Zifcakova L."/>
            <person name="Wipf D."/>
            <person name="Zambonelli A."/>
            <person name="Paolocci F."/>
            <person name="Nowrousian M."/>
            <person name="Ottonello S."/>
            <person name="Baldrian P."/>
            <person name="Spatafora J.W."/>
            <person name="Henrissat B."/>
            <person name="Nagy L.G."/>
            <person name="Aury J.M."/>
            <person name="Wincker P."/>
            <person name="Grigoriev I.V."/>
            <person name="Bonfante P."/>
            <person name="Martin F.M."/>
        </authorList>
    </citation>
    <scope>NUCLEOTIDE SEQUENCE [LARGE SCALE GENOMIC DNA]</scope>
    <source>
        <strain evidence="1 2">ATCC MYA-4762</strain>
    </source>
</reference>
<name>A0A3N4LDU6_9PEZI</name>
<dbReference type="InParanoid" id="A0A3N4LDU6"/>
<sequence>MKPSIAAGICTFRPLNALKSIVHPPLPLTAGQSQQLLGLLKTSFREQLAASAVASVPHTGGATEPHRSPVDEHLSSLLKAPVFTSGSGALMGTSGRVEQVRVEQFIRNPLVVYHKLASHGIPTPDIAWAVLKRHTSNMLALPKEELKEGWAVKTVLEVIKPLRNISPRVHLEDKRLREQIIKTLVAGGEEEIAAGMLNKPWLLHISAEQSDAKEILEIRESIIKEVTKSVEQFRGMNAAALQFLRMLKNWQGNVEKLSGIIDTIGGLSANPFKTTGQYFLLRYAHKQDPQLFQLRMNIYNTCVPWIKSNFAKARLMVYYENNPHRLYEMVMFKSDLEKRVGFTTVCFELILSLVHHGELAKARKVASLMRTRLIGNVPGLEPAMVDEVEKLLNSSDDDVLARLADMISKSTGRFTDGVSDIFPKLLERRQQVTFA</sequence>
<dbReference type="OrthoDB" id="5424391at2759"/>
<proteinExistence type="predicted"/>
<dbReference type="EMBL" id="ML121564">
    <property type="protein sequence ID" value="RPB21053.1"/>
    <property type="molecule type" value="Genomic_DNA"/>
</dbReference>
<evidence type="ECO:0000313" key="2">
    <source>
        <dbReference type="Proteomes" id="UP000267821"/>
    </source>
</evidence>
<organism evidence="1 2">
    <name type="scientific">Terfezia boudieri ATCC MYA-4762</name>
    <dbReference type="NCBI Taxonomy" id="1051890"/>
    <lineage>
        <taxon>Eukaryota</taxon>
        <taxon>Fungi</taxon>
        <taxon>Dikarya</taxon>
        <taxon>Ascomycota</taxon>
        <taxon>Pezizomycotina</taxon>
        <taxon>Pezizomycetes</taxon>
        <taxon>Pezizales</taxon>
        <taxon>Pezizaceae</taxon>
        <taxon>Terfezia</taxon>
    </lineage>
</organism>
<protein>
    <submittedName>
        <fullName evidence="1">Uncharacterized protein</fullName>
    </submittedName>
</protein>
<dbReference type="Proteomes" id="UP000267821">
    <property type="component" value="Unassembled WGS sequence"/>
</dbReference>
<gene>
    <name evidence="1" type="ORF">L211DRAFT_851793</name>
</gene>